<dbReference type="Pfam" id="PF01395">
    <property type="entry name" value="PBP_GOBP"/>
    <property type="match status" value="1"/>
</dbReference>
<dbReference type="InterPro" id="IPR006170">
    <property type="entry name" value="PBP/GOBP"/>
</dbReference>
<dbReference type="Gene3D" id="1.10.238.20">
    <property type="entry name" value="Pheromone/general odorant binding protein domain"/>
    <property type="match status" value="1"/>
</dbReference>
<comment type="subcellular location">
    <subcellularLocation>
        <location evidence="1">Secreted</location>
    </subcellularLocation>
</comment>
<dbReference type="GO" id="GO:0005576">
    <property type="term" value="C:extracellular region"/>
    <property type="evidence" value="ECO:0007669"/>
    <property type="project" value="UniProtKB-SubCell"/>
</dbReference>
<dbReference type="EMBL" id="JBEHCU010010309">
    <property type="protein sequence ID" value="KAL1378443.1"/>
    <property type="molecule type" value="Genomic_DNA"/>
</dbReference>
<evidence type="ECO:0000256" key="1">
    <source>
        <dbReference type="ARBA" id="ARBA00004613"/>
    </source>
</evidence>
<dbReference type="InterPro" id="IPR036728">
    <property type="entry name" value="PBP_GOBP_sf"/>
</dbReference>
<evidence type="ECO:0000256" key="3">
    <source>
        <dbReference type="ARBA" id="ARBA00022525"/>
    </source>
</evidence>
<organism evidence="5 6">
    <name type="scientific">Culex pipiens pipiens</name>
    <name type="common">Northern house mosquito</name>
    <dbReference type="NCBI Taxonomy" id="38569"/>
    <lineage>
        <taxon>Eukaryota</taxon>
        <taxon>Metazoa</taxon>
        <taxon>Ecdysozoa</taxon>
        <taxon>Arthropoda</taxon>
        <taxon>Hexapoda</taxon>
        <taxon>Insecta</taxon>
        <taxon>Pterygota</taxon>
        <taxon>Neoptera</taxon>
        <taxon>Endopterygota</taxon>
        <taxon>Diptera</taxon>
        <taxon>Nematocera</taxon>
        <taxon>Culicoidea</taxon>
        <taxon>Culicidae</taxon>
        <taxon>Culicinae</taxon>
        <taxon>Culicini</taxon>
        <taxon>Culex</taxon>
        <taxon>Culex</taxon>
    </lineage>
</organism>
<dbReference type="AlphaFoldDB" id="A0ABD1CQ06"/>
<sequence>MKFCTIALLVLASIVAVSSEAFTDGAVRKCKNLLRLSPGDWQLFAQSHYNDTPGTRCMVRCIVILRGWYDDETAIDIDSLFTTSKEFASEVEEFKTAYKACTAAIKPEEFGDDYCTKSTRFIDCFYDNIDILAKEV</sequence>
<evidence type="ECO:0000313" key="6">
    <source>
        <dbReference type="Proteomes" id="UP001562425"/>
    </source>
</evidence>
<accession>A0ABD1CQ06</accession>
<evidence type="ECO:0000256" key="2">
    <source>
        <dbReference type="ARBA" id="ARBA00008098"/>
    </source>
</evidence>
<proteinExistence type="inferred from homology"/>
<dbReference type="Proteomes" id="UP001562425">
    <property type="component" value="Unassembled WGS sequence"/>
</dbReference>
<dbReference type="CDD" id="cd23992">
    <property type="entry name" value="PBP_GOBP"/>
    <property type="match status" value="1"/>
</dbReference>
<comment type="caution">
    <text evidence="5">The sequence shown here is derived from an EMBL/GenBank/DDBJ whole genome shotgun (WGS) entry which is preliminary data.</text>
</comment>
<feature type="chain" id="PRO_5044777960" evidence="4">
    <location>
        <begin position="20"/>
        <end position="136"/>
    </location>
</feature>
<evidence type="ECO:0000256" key="4">
    <source>
        <dbReference type="SAM" id="SignalP"/>
    </source>
</evidence>
<keyword evidence="6" id="KW-1185">Reference proteome</keyword>
<evidence type="ECO:0000313" key="5">
    <source>
        <dbReference type="EMBL" id="KAL1378443.1"/>
    </source>
</evidence>
<gene>
    <name evidence="5" type="ORF">pipiens_015589</name>
</gene>
<keyword evidence="3" id="KW-0964">Secreted</keyword>
<reference evidence="5 6" key="1">
    <citation type="submission" date="2024-05" db="EMBL/GenBank/DDBJ databases">
        <title>Culex pipiens pipiens assembly and annotation.</title>
        <authorList>
            <person name="Alout H."/>
            <person name="Durand T."/>
        </authorList>
    </citation>
    <scope>NUCLEOTIDE SEQUENCE [LARGE SCALE GENOMIC DNA]</scope>
    <source>
        <strain evidence="5">HA-2024</strain>
        <tissue evidence="5">Whole body</tissue>
    </source>
</reference>
<name>A0ABD1CQ06_CULPP</name>
<comment type="similarity">
    <text evidence="2">Belongs to the PBP/GOBP family.</text>
</comment>
<dbReference type="SUPFAM" id="SSF47565">
    <property type="entry name" value="Insect pheromone/odorant-binding proteins"/>
    <property type="match status" value="1"/>
</dbReference>
<protein>
    <submittedName>
        <fullName evidence="5">Uncharacterized protein</fullName>
    </submittedName>
</protein>
<feature type="signal peptide" evidence="4">
    <location>
        <begin position="1"/>
        <end position="19"/>
    </location>
</feature>
<keyword evidence="4" id="KW-0732">Signal</keyword>